<evidence type="ECO:0000256" key="4">
    <source>
        <dbReference type="ARBA" id="ARBA00012339"/>
    </source>
</evidence>
<dbReference type="InterPro" id="IPR020557">
    <property type="entry name" value="Fumarate_lyase_CS"/>
</dbReference>
<dbReference type="NCBIfam" id="TIGR00928">
    <property type="entry name" value="purB"/>
    <property type="match status" value="1"/>
</dbReference>
<dbReference type="UniPathway" id="UPA00074">
    <property type="reaction ID" value="UER00132"/>
</dbReference>
<proteinExistence type="inferred from homology"/>
<feature type="domain" description="Adenylosuccinate lyase C-terminal" evidence="14">
    <location>
        <begin position="349"/>
        <end position="430"/>
    </location>
</feature>
<dbReference type="UniPathway" id="UPA00075">
    <property type="reaction ID" value="UER00336"/>
</dbReference>
<dbReference type="SUPFAM" id="SSF48557">
    <property type="entry name" value="L-aspartase-like"/>
    <property type="match status" value="1"/>
</dbReference>
<gene>
    <name evidence="15" type="ORF">LX24_01233</name>
</gene>
<dbReference type="InterPro" id="IPR004769">
    <property type="entry name" value="Pur_lyase"/>
</dbReference>
<comment type="similarity">
    <text evidence="3 13">Belongs to the lyase 1 family. Adenylosuccinate lyase subfamily.</text>
</comment>
<keyword evidence="8 13" id="KW-0456">Lyase</keyword>
<dbReference type="PROSITE" id="PS00163">
    <property type="entry name" value="FUMARATE_LYASES"/>
    <property type="match status" value="1"/>
</dbReference>
<reference evidence="15 16" key="1">
    <citation type="submission" date="2019-07" db="EMBL/GenBank/DDBJ databases">
        <title>Genomic Encyclopedia of Type Strains, Phase I: the one thousand microbial genomes (KMG-I) project.</title>
        <authorList>
            <person name="Kyrpides N."/>
        </authorList>
    </citation>
    <scope>NUCLEOTIDE SEQUENCE [LARGE SCALE GENOMIC DNA]</scope>
    <source>
        <strain evidence="15 16">DSM 6562</strain>
    </source>
</reference>
<dbReference type="Gene3D" id="1.10.40.30">
    <property type="entry name" value="Fumarase/aspartase (C-terminal domain)"/>
    <property type="match status" value="1"/>
</dbReference>
<comment type="catalytic activity">
    <reaction evidence="9">
        <text>(2S)-2-[5-amino-1-(5-phospho-beta-D-ribosyl)imidazole-4-carboxamido]succinate = 5-amino-1-(5-phospho-beta-D-ribosyl)imidazole-4-carboxamide + fumarate</text>
        <dbReference type="Rhea" id="RHEA:23920"/>
        <dbReference type="ChEBI" id="CHEBI:29806"/>
        <dbReference type="ChEBI" id="CHEBI:58443"/>
        <dbReference type="ChEBI" id="CHEBI:58475"/>
        <dbReference type="EC" id="4.3.2.2"/>
    </reaction>
    <physiologicalReaction direction="left-to-right" evidence="9">
        <dbReference type="Rhea" id="RHEA:23921"/>
    </physiologicalReaction>
</comment>
<dbReference type="PANTHER" id="PTHR43172:SF1">
    <property type="entry name" value="ADENYLOSUCCINATE LYASE"/>
    <property type="match status" value="1"/>
</dbReference>
<dbReference type="FunFam" id="1.20.200.10:FF:000008">
    <property type="entry name" value="Adenylosuccinate lyase"/>
    <property type="match status" value="1"/>
</dbReference>
<keyword evidence="16" id="KW-1185">Reference proteome</keyword>
<dbReference type="PANTHER" id="PTHR43172">
    <property type="entry name" value="ADENYLOSUCCINATE LYASE"/>
    <property type="match status" value="1"/>
</dbReference>
<dbReference type="RefSeq" id="WP_166511254.1">
    <property type="nucleotide sequence ID" value="NZ_VNHM01000005.1"/>
</dbReference>
<dbReference type="PRINTS" id="PR00149">
    <property type="entry name" value="FUMRATELYASE"/>
</dbReference>
<dbReference type="InterPro" id="IPR024083">
    <property type="entry name" value="Fumarase/histidase_N"/>
</dbReference>
<comment type="caution">
    <text evidence="15">The sequence shown here is derived from an EMBL/GenBank/DDBJ whole genome shotgun (WGS) entry which is preliminary data.</text>
</comment>
<dbReference type="GO" id="GO:0006189">
    <property type="term" value="P:'de novo' IMP biosynthetic process"/>
    <property type="evidence" value="ECO:0007669"/>
    <property type="project" value="UniProtKB-UniPathway"/>
</dbReference>
<evidence type="ECO:0000256" key="12">
    <source>
        <dbReference type="NCBIfam" id="TIGR00928"/>
    </source>
</evidence>
<evidence type="ECO:0000259" key="14">
    <source>
        <dbReference type="SMART" id="SM00998"/>
    </source>
</evidence>
<dbReference type="InterPro" id="IPR008948">
    <property type="entry name" value="L-Aspartase-like"/>
</dbReference>
<dbReference type="GO" id="GO:0044208">
    <property type="term" value="P:'de novo' AMP biosynthetic process"/>
    <property type="evidence" value="ECO:0007669"/>
    <property type="project" value="UniProtKB-UniPathway"/>
</dbReference>
<dbReference type="CDD" id="cd01360">
    <property type="entry name" value="Adenylsuccinate_lyase_1"/>
    <property type="match status" value="1"/>
</dbReference>
<evidence type="ECO:0000256" key="3">
    <source>
        <dbReference type="ARBA" id="ARBA00008273"/>
    </source>
</evidence>
<dbReference type="FunFam" id="1.10.40.30:FF:000007">
    <property type="entry name" value="Adenylosuccinate lyase"/>
    <property type="match status" value="1"/>
</dbReference>
<dbReference type="Proteomes" id="UP000323166">
    <property type="component" value="Unassembled WGS sequence"/>
</dbReference>
<keyword evidence="6" id="KW-0028">Amino-acid biosynthesis</keyword>
<dbReference type="GO" id="GO:0004018">
    <property type="term" value="F:N6-(1,2-dicarboxyethyl)AMP AMP-lyase (fumarate-forming) activity"/>
    <property type="evidence" value="ECO:0007669"/>
    <property type="project" value="UniProtKB-UniRule"/>
</dbReference>
<evidence type="ECO:0000256" key="1">
    <source>
        <dbReference type="ARBA" id="ARBA00004706"/>
    </source>
</evidence>
<dbReference type="EC" id="4.3.2.2" evidence="4 12"/>
<comment type="catalytic activity">
    <reaction evidence="11">
        <text>N(6)-(1,2-dicarboxyethyl)-AMP = fumarate + AMP</text>
        <dbReference type="Rhea" id="RHEA:16853"/>
        <dbReference type="ChEBI" id="CHEBI:29806"/>
        <dbReference type="ChEBI" id="CHEBI:57567"/>
        <dbReference type="ChEBI" id="CHEBI:456215"/>
        <dbReference type="EC" id="4.3.2.2"/>
    </reaction>
    <physiologicalReaction direction="left-to-right" evidence="11">
        <dbReference type="Rhea" id="RHEA:16854"/>
    </physiologicalReaction>
</comment>
<organism evidence="15 16">
    <name type="scientific">Desulfallas thermosapovorans DSM 6562</name>
    <dbReference type="NCBI Taxonomy" id="1121431"/>
    <lineage>
        <taxon>Bacteria</taxon>
        <taxon>Bacillati</taxon>
        <taxon>Bacillota</taxon>
        <taxon>Clostridia</taxon>
        <taxon>Eubacteriales</taxon>
        <taxon>Desulfallaceae</taxon>
        <taxon>Desulfallas</taxon>
    </lineage>
</organism>
<evidence type="ECO:0000256" key="2">
    <source>
        <dbReference type="ARBA" id="ARBA00004734"/>
    </source>
</evidence>
<accession>A0A5S4ZUB2</accession>
<name>A0A5S4ZUB2_9FIRM</name>
<dbReference type="PRINTS" id="PR00145">
    <property type="entry name" value="ARGSUCLYASE"/>
</dbReference>
<dbReference type="Gene3D" id="1.10.275.10">
    <property type="entry name" value="Fumarase/aspartase (N-terminal domain)"/>
    <property type="match status" value="1"/>
</dbReference>
<dbReference type="FunFam" id="1.10.275.10:FF:000006">
    <property type="entry name" value="Adenylosuccinate lyase"/>
    <property type="match status" value="1"/>
</dbReference>
<dbReference type="AlphaFoldDB" id="A0A5S4ZUB2"/>
<dbReference type="GO" id="GO:0005829">
    <property type="term" value="C:cytosol"/>
    <property type="evidence" value="ECO:0007669"/>
    <property type="project" value="TreeGrafter"/>
</dbReference>
<evidence type="ECO:0000256" key="11">
    <source>
        <dbReference type="ARBA" id="ARBA00049115"/>
    </source>
</evidence>
<dbReference type="Pfam" id="PF10397">
    <property type="entry name" value="ADSL_C"/>
    <property type="match status" value="1"/>
</dbReference>
<evidence type="ECO:0000256" key="7">
    <source>
        <dbReference type="ARBA" id="ARBA00022755"/>
    </source>
</evidence>
<dbReference type="GO" id="GO:0070626">
    <property type="term" value="F:(S)-2-(5-amino-1-(5-phospho-D-ribosyl)imidazole-4-carboxamido) succinate lyase (fumarate-forming) activity"/>
    <property type="evidence" value="ECO:0007669"/>
    <property type="project" value="TreeGrafter"/>
</dbReference>
<evidence type="ECO:0000256" key="10">
    <source>
        <dbReference type="ARBA" id="ARBA00030717"/>
    </source>
</evidence>
<dbReference type="InterPro" id="IPR019468">
    <property type="entry name" value="AdenyloSucc_lyase_C"/>
</dbReference>
<evidence type="ECO:0000256" key="6">
    <source>
        <dbReference type="ARBA" id="ARBA00022605"/>
    </source>
</evidence>
<evidence type="ECO:0000256" key="13">
    <source>
        <dbReference type="RuleBase" id="RU361172"/>
    </source>
</evidence>
<dbReference type="Gene3D" id="1.20.200.10">
    <property type="entry name" value="Fumarase/aspartase (Central domain)"/>
    <property type="match status" value="1"/>
</dbReference>
<protein>
    <recommendedName>
        <fullName evidence="5 12">Adenylosuccinate lyase</fullName>
        <shortName evidence="13">ASL</shortName>
        <ecNumber evidence="4 12">4.3.2.2</ecNumber>
    </recommendedName>
    <alternativeName>
        <fullName evidence="10 13">Adenylosuccinase</fullName>
    </alternativeName>
</protein>
<dbReference type="InterPro" id="IPR022761">
    <property type="entry name" value="Fumarate_lyase_N"/>
</dbReference>
<evidence type="ECO:0000313" key="16">
    <source>
        <dbReference type="Proteomes" id="UP000323166"/>
    </source>
</evidence>
<dbReference type="GO" id="GO:0008652">
    <property type="term" value="P:amino acid biosynthetic process"/>
    <property type="evidence" value="ECO:0007669"/>
    <property type="project" value="UniProtKB-KW"/>
</dbReference>
<evidence type="ECO:0000256" key="8">
    <source>
        <dbReference type="ARBA" id="ARBA00023239"/>
    </source>
</evidence>
<dbReference type="InterPro" id="IPR000362">
    <property type="entry name" value="Fumarate_lyase_fam"/>
</dbReference>
<dbReference type="EMBL" id="VNHM01000005">
    <property type="protein sequence ID" value="TYO96276.1"/>
    <property type="molecule type" value="Genomic_DNA"/>
</dbReference>
<dbReference type="SMART" id="SM00998">
    <property type="entry name" value="ADSL_C"/>
    <property type="match status" value="1"/>
</dbReference>
<sequence>MIDRYTLPEMKAIWSQENKYRKWLEVEICACEALAEMGVVPAEALQEIKEKANFTVERIDEIEEVTNHDVIAFLTCVAEHVGDASKYIHLGMTSSDVLDTALALQIKEAGELILKRLHELRDVLLEKAKEHRYTIMIGRTHGIHAEPTTFGLKMLLWVAETERNIKRMENAIATISAGKISGAVGTYANIDPAVERHVCARLGLKPARVSTQVLQRDRHAEFLTTLAVIGSSLDKFATEIRNLQRTDILEAEEYFKKGQKGSSAMPHKRNPITVERISGQARLLRGNALVAMENVALWHERDISHSSVERVIIPDSTITLDYMLYKFSNIMKNLLVYPENMKKNIEKTHGLIFSQRVLLALVENHGLTREKAYELVQRNAMQCWRTGEDFRKLLLGDAEVAAILSVEEINEIFDYNYHLKHVDEIYKRFGL</sequence>
<comment type="pathway">
    <text evidence="1 13">Purine metabolism; IMP biosynthesis via de novo pathway; 5-amino-1-(5-phospho-D-ribosyl)imidazole-4-carboxamide from 5-amino-1-(5-phospho-D-ribosyl)imidazole-4-carboxylate: step 2/2.</text>
</comment>
<comment type="pathway">
    <text evidence="2 13">Purine metabolism; AMP biosynthesis via de novo pathway; AMP from IMP: step 2/2.</text>
</comment>
<evidence type="ECO:0000313" key="15">
    <source>
        <dbReference type="EMBL" id="TYO96276.1"/>
    </source>
</evidence>
<evidence type="ECO:0000256" key="9">
    <source>
        <dbReference type="ARBA" id="ARBA00024477"/>
    </source>
</evidence>
<evidence type="ECO:0000256" key="5">
    <source>
        <dbReference type="ARBA" id="ARBA00017058"/>
    </source>
</evidence>
<keyword evidence="7 13" id="KW-0658">Purine biosynthesis</keyword>
<dbReference type="Pfam" id="PF00206">
    <property type="entry name" value="Lyase_1"/>
    <property type="match status" value="1"/>
</dbReference>